<reference evidence="1 2" key="1">
    <citation type="journal article" date="2018" name="Sci. Rep.">
        <title>Genomic signatures of local adaptation to the degree of environmental predictability in rotifers.</title>
        <authorList>
            <person name="Franch-Gras L."/>
            <person name="Hahn C."/>
            <person name="Garcia-Roger E.M."/>
            <person name="Carmona M.J."/>
            <person name="Serra M."/>
            <person name="Gomez A."/>
        </authorList>
    </citation>
    <scope>NUCLEOTIDE SEQUENCE [LARGE SCALE GENOMIC DNA]</scope>
    <source>
        <strain evidence="1">HYR1</strain>
    </source>
</reference>
<evidence type="ECO:0000313" key="2">
    <source>
        <dbReference type="Proteomes" id="UP000276133"/>
    </source>
</evidence>
<comment type="caution">
    <text evidence="1">The sequence shown here is derived from an EMBL/GenBank/DDBJ whole genome shotgun (WGS) entry which is preliminary data.</text>
</comment>
<proteinExistence type="predicted"/>
<dbReference type="AlphaFoldDB" id="A0A3M7P665"/>
<keyword evidence="2" id="KW-1185">Reference proteome</keyword>
<accession>A0A3M7P665</accession>
<evidence type="ECO:0000313" key="1">
    <source>
        <dbReference type="EMBL" id="RMZ94310.1"/>
    </source>
</evidence>
<feature type="non-terminal residue" evidence="1">
    <location>
        <position position="1"/>
    </location>
</feature>
<organism evidence="1 2">
    <name type="scientific">Brachionus plicatilis</name>
    <name type="common">Marine rotifer</name>
    <name type="synonym">Brachionus muelleri</name>
    <dbReference type="NCBI Taxonomy" id="10195"/>
    <lineage>
        <taxon>Eukaryota</taxon>
        <taxon>Metazoa</taxon>
        <taxon>Spiralia</taxon>
        <taxon>Gnathifera</taxon>
        <taxon>Rotifera</taxon>
        <taxon>Eurotatoria</taxon>
        <taxon>Monogononta</taxon>
        <taxon>Pseudotrocha</taxon>
        <taxon>Ploima</taxon>
        <taxon>Brachionidae</taxon>
        <taxon>Brachionus</taxon>
    </lineage>
</organism>
<dbReference type="EMBL" id="REGN01013149">
    <property type="protein sequence ID" value="RMZ94310.1"/>
    <property type="molecule type" value="Genomic_DNA"/>
</dbReference>
<protein>
    <submittedName>
        <fullName evidence="1">Cell cycle checkpoint RAD17-like</fullName>
    </submittedName>
</protein>
<name>A0A3M7P665_BRAPC</name>
<sequence length="277" mass="32281">ILHRKNVDSTFEEFEIPKHLARFKRPHLNTDPEDIYDKLSLNSDLILSYLHQNYIDIFNIKSSFADFETQFDALESINENFILSDIINNTSVLFESGSNTGSQEARLKEISASLSIRSVLFNFYFNSENDSKSMWMPLFKPFNSKLMEAKLKKKKMARDFVNLAADKISLMNKYLIEMNKELFTEFIPFMQLRILSRRPSLPRDSLTMMLFKPEFNQLFSKCAKAKTNSQQTTENDYENEDLKDDIVEEKKGCSGDTSKGNYEYEDASGLKIEDFNF</sequence>
<dbReference type="Proteomes" id="UP000276133">
    <property type="component" value="Unassembled WGS sequence"/>
</dbReference>
<gene>
    <name evidence="1" type="ORF">BpHYR1_039221</name>
</gene>